<name>A0A8J3SNC9_9ACTN</name>
<proteinExistence type="predicted"/>
<dbReference type="Proteomes" id="UP000619788">
    <property type="component" value="Unassembled WGS sequence"/>
</dbReference>
<accession>A0A8J3SNC9</accession>
<evidence type="ECO:0000313" key="2">
    <source>
        <dbReference type="EMBL" id="GIH96390.1"/>
    </source>
</evidence>
<keyword evidence="3" id="KW-1185">Reference proteome</keyword>
<sequence length="66" mass="7214">MRVEDPVLLQRHRVALVLGVGELNLIPGLKRPMPAKTHARKGIGARPEETPVRPGGKRFAAPAVTW</sequence>
<evidence type="ECO:0000256" key="1">
    <source>
        <dbReference type="SAM" id="MobiDB-lite"/>
    </source>
</evidence>
<protein>
    <submittedName>
        <fullName evidence="2">Uncharacterized protein</fullName>
    </submittedName>
</protein>
<gene>
    <name evidence="2" type="ORF">Psi01_70200</name>
</gene>
<dbReference type="EMBL" id="BOOJ01000065">
    <property type="protein sequence ID" value="GIH96390.1"/>
    <property type="molecule type" value="Genomic_DNA"/>
</dbReference>
<evidence type="ECO:0000313" key="3">
    <source>
        <dbReference type="Proteomes" id="UP000619788"/>
    </source>
</evidence>
<organism evidence="2 3">
    <name type="scientific">Planobispora siamensis</name>
    <dbReference type="NCBI Taxonomy" id="936338"/>
    <lineage>
        <taxon>Bacteria</taxon>
        <taxon>Bacillati</taxon>
        <taxon>Actinomycetota</taxon>
        <taxon>Actinomycetes</taxon>
        <taxon>Streptosporangiales</taxon>
        <taxon>Streptosporangiaceae</taxon>
        <taxon>Planobispora</taxon>
    </lineage>
</organism>
<reference evidence="2 3" key="1">
    <citation type="submission" date="2021-01" db="EMBL/GenBank/DDBJ databases">
        <title>Whole genome shotgun sequence of Planobispora siamensis NBRC 107568.</title>
        <authorList>
            <person name="Komaki H."/>
            <person name="Tamura T."/>
        </authorList>
    </citation>
    <scope>NUCLEOTIDE SEQUENCE [LARGE SCALE GENOMIC DNA]</scope>
    <source>
        <strain evidence="2 3">NBRC 107568</strain>
    </source>
</reference>
<feature type="region of interest" description="Disordered" evidence="1">
    <location>
        <begin position="30"/>
        <end position="66"/>
    </location>
</feature>
<dbReference type="AlphaFoldDB" id="A0A8J3SNC9"/>
<comment type="caution">
    <text evidence="2">The sequence shown here is derived from an EMBL/GenBank/DDBJ whole genome shotgun (WGS) entry which is preliminary data.</text>
</comment>